<keyword evidence="7 11" id="KW-0472">Membrane</keyword>
<accession>A0ABY7DRR7</accession>
<feature type="compositionally biased region" description="Basic and acidic residues" evidence="10">
    <location>
        <begin position="650"/>
        <end position="659"/>
    </location>
</feature>
<name>A0ABY7DRR7_MYAAR</name>
<evidence type="ECO:0000256" key="1">
    <source>
        <dbReference type="ARBA" id="ARBA00004167"/>
    </source>
</evidence>
<organism evidence="14 15">
    <name type="scientific">Mya arenaria</name>
    <name type="common">Soft-shell clam</name>
    <dbReference type="NCBI Taxonomy" id="6604"/>
    <lineage>
        <taxon>Eukaryota</taxon>
        <taxon>Metazoa</taxon>
        <taxon>Spiralia</taxon>
        <taxon>Lophotrochozoa</taxon>
        <taxon>Mollusca</taxon>
        <taxon>Bivalvia</taxon>
        <taxon>Autobranchia</taxon>
        <taxon>Heteroconchia</taxon>
        <taxon>Euheterodonta</taxon>
        <taxon>Imparidentia</taxon>
        <taxon>Neoheterodontei</taxon>
        <taxon>Myida</taxon>
        <taxon>Myoidea</taxon>
        <taxon>Myidae</taxon>
        <taxon>Mya</taxon>
    </lineage>
</organism>
<dbReference type="PRINTS" id="PR00205">
    <property type="entry name" value="CADHERIN"/>
</dbReference>
<protein>
    <submittedName>
        <fullName evidence="14">PCDA4-like protein</fullName>
    </submittedName>
</protein>
<evidence type="ECO:0000256" key="8">
    <source>
        <dbReference type="ARBA" id="ARBA00023180"/>
    </source>
</evidence>
<feature type="signal peptide" evidence="12">
    <location>
        <begin position="1"/>
        <end position="21"/>
    </location>
</feature>
<keyword evidence="2 11" id="KW-0812">Transmembrane</keyword>
<dbReference type="InterPro" id="IPR002126">
    <property type="entry name" value="Cadherin-like_dom"/>
</dbReference>
<evidence type="ECO:0000256" key="4">
    <source>
        <dbReference type="ARBA" id="ARBA00022837"/>
    </source>
</evidence>
<gene>
    <name evidence="14" type="ORF">MAR_023780</name>
</gene>
<keyword evidence="6 11" id="KW-1133">Transmembrane helix</keyword>
<dbReference type="PANTHER" id="PTHR24028:SF328">
    <property type="entry name" value="CADHERIN-3"/>
    <property type="match status" value="1"/>
</dbReference>
<keyword evidence="12" id="KW-0732">Signal</keyword>
<dbReference type="CDD" id="cd11304">
    <property type="entry name" value="Cadherin_repeat"/>
    <property type="match status" value="4"/>
</dbReference>
<evidence type="ECO:0000256" key="12">
    <source>
        <dbReference type="SAM" id="SignalP"/>
    </source>
</evidence>
<dbReference type="Gene3D" id="2.60.40.60">
    <property type="entry name" value="Cadherins"/>
    <property type="match status" value="4"/>
</dbReference>
<sequence>MATIVAVTILLASTLVAMTRGQGTMLTFRINEEEPAGTFVGSVADANLEGTSFRYTIIGTQTDFSLQDQTGNLYTMTKIDRDSKCKDAQSSTNGECVIELLVGAESGTFYATVTVKVVINDVNDNAPLFPSYTHELRIVEGTPRLTEFSIPRAVDTDYGSNGITKYEISPSHPSFGIRATKNLAGKFDVFIVVLDTIDRETEDTYQLEVFAIDGGGRRGGMTVNVIVTDINDNEPVFDRSNYTTTVEEGTARGTVILTIQATDKDIGDNGKVSYKIADGFTLTDFVLNSTSGEIYVDTDDLVYYPVTGVISAKPFFDRESTPVIVFEVLAIDSGAKPLTGTATVTLTIEDVNDNAPKFRQPSYSLEVLENLPSGTYVDQISATDLDIGVNGMFTFSLSSEYLESRLPFIVFENGEIQTNKALDRETRSSYMFDVVVQDQGSPPLDNSVKVTVIVKDVEVNDKGDPVLKSHADLVVSVIYSNATYQDLSGEKDQLVVIVVVVVVVTAVFSAIIIGVIVLLRNWDRKKSLPDSTDKPETTEQGYSSVDKPSLFILNNAGESSTDYPSPYAEVTRKKKEVSFSLDEMDSGFQNMQLHVNLSPEPSKYAPEKPPRQESPDSTKDLYDKVTTRLETLRLQQMLMGTRARQHHPAPHPDDSRSESSGETSSGDSGRGANDQKVFDYIVPSSSFSTSSQSHRPSPSKADSRSVAPPPIPHRTYRPYSSFNRNQTYTGNQDYSSDYGSNYQYLNDSNKPYRHSDIIDPSALSWQHAQPRSYSTKLNSVNIQSDFSFSPSQYRLHPRDDDDCSTTTSGSYTLHSIEDLL</sequence>
<dbReference type="EMBL" id="CP111014">
    <property type="protein sequence ID" value="WAQ99407.1"/>
    <property type="molecule type" value="Genomic_DNA"/>
</dbReference>
<evidence type="ECO:0000256" key="6">
    <source>
        <dbReference type="ARBA" id="ARBA00022989"/>
    </source>
</evidence>
<feature type="compositionally biased region" description="Low complexity" evidence="10">
    <location>
        <begin position="683"/>
        <end position="699"/>
    </location>
</feature>
<feature type="region of interest" description="Disordered" evidence="10">
    <location>
        <begin position="598"/>
        <end position="621"/>
    </location>
</feature>
<evidence type="ECO:0000256" key="10">
    <source>
        <dbReference type="SAM" id="MobiDB-lite"/>
    </source>
</evidence>
<dbReference type="Proteomes" id="UP001164746">
    <property type="component" value="Chromosome 3"/>
</dbReference>
<evidence type="ECO:0000256" key="2">
    <source>
        <dbReference type="ARBA" id="ARBA00022692"/>
    </source>
</evidence>
<evidence type="ECO:0000256" key="11">
    <source>
        <dbReference type="SAM" id="Phobius"/>
    </source>
</evidence>
<proteinExistence type="predicted"/>
<dbReference type="SUPFAM" id="SSF49313">
    <property type="entry name" value="Cadherin-like"/>
    <property type="match status" value="4"/>
</dbReference>
<reference evidence="14" key="1">
    <citation type="submission" date="2022-11" db="EMBL/GenBank/DDBJ databases">
        <title>Centuries of genome instability and evolution in soft-shell clam transmissible cancer (bioRxiv).</title>
        <authorList>
            <person name="Hart S.F.M."/>
            <person name="Yonemitsu M.A."/>
            <person name="Giersch R.M."/>
            <person name="Beal B.F."/>
            <person name="Arriagada G."/>
            <person name="Davis B.W."/>
            <person name="Ostrander E.A."/>
            <person name="Goff S.P."/>
            <person name="Metzger M.J."/>
        </authorList>
    </citation>
    <scope>NUCLEOTIDE SEQUENCE</scope>
    <source>
        <strain evidence="14">MELC-2E11</strain>
        <tissue evidence="14">Siphon/mantle</tissue>
    </source>
</reference>
<dbReference type="PANTHER" id="PTHR24028">
    <property type="entry name" value="CADHERIN-87A"/>
    <property type="match status" value="1"/>
</dbReference>
<dbReference type="InterPro" id="IPR013164">
    <property type="entry name" value="Cadherin_N"/>
</dbReference>
<keyword evidence="5" id="KW-0130">Cell adhesion</keyword>
<dbReference type="PROSITE" id="PS00232">
    <property type="entry name" value="CADHERIN_1"/>
    <property type="match status" value="2"/>
</dbReference>
<dbReference type="Pfam" id="PF00028">
    <property type="entry name" value="Cadherin"/>
    <property type="match status" value="3"/>
</dbReference>
<feature type="compositionally biased region" description="Low complexity" evidence="10">
    <location>
        <begin position="660"/>
        <end position="671"/>
    </location>
</feature>
<comment type="subcellular location">
    <subcellularLocation>
        <location evidence="1">Membrane</location>
        <topology evidence="1">Single-pass membrane protein</topology>
    </subcellularLocation>
</comment>
<feature type="domain" description="Cadherin" evidence="13">
    <location>
        <begin position="238"/>
        <end position="358"/>
    </location>
</feature>
<keyword evidence="15" id="KW-1185">Reference proteome</keyword>
<feature type="compositionally biased region" description="Polar residues" evidence="10">
    <location>
        <begin position="718"/>
        <end position="735"/>
    </location>
</feature>
<feature type="chain" id="PRO_5046840864" evidence="12">
    <location>
        <begin position="22"/>
        <end position="820"/>
    </location>
</feature>
<dbReference type="PROSITE" id="PS50268">
    <property type="entry name" value="CADHERIN_2"/>
    <property type="match status" value="4"/>
</dbReference>
<feature type="domain" description="Cadherin" evidence="13">
    <location>
        <begin position="359"/>
        <end position="467"/>
    </location>
</feature>
<evidence type="ECO:0000313" key="15">
    <source>
        <dbReference type="Proteomes" id="UP001164746"/>
    </source>
</evidence>
<evidence type="ECO:0000313" key="14">
    <source>
        <dbReference type="EMBL" id="WAQ99407.1"/>
    </source>
</evidence>
<evidence type="ECO:0000259" key="13">
    <source>
        <dbReference type="PROSITE" id="PS50268"/>
    </source>
</evidence>
<dbReference type="InterPro" id="IPR020894">
    <property type="entry name" value="Cadherin_CS"/>
</dbReference>
<feature type="domain" description="Cadherin" evidence="13">
    <location>
        <begin position="22"/>
        <end position="129"/>
    </location>
</feature>
<feature type="transmembrane region" description="Helical" evidence="11">
    <location>
        <begin position="494"/>
        <end position="519"/>
    </location>
</feature>
<dbReference type="InterPro" id="IPR050174">
    <property type="entry name" value="Protocadherin/Cadherin-CA"/>
</dbReference>
<feature type="compositionally biased region" description="Basic and acidic residues" evidence="10">
    <location>
        <begin position="605"/>
        <end position="621"/>
    </location>
</feature>
<dbReference type="SMART" id="SM00112">
    <property type="entry name" value="CA"/>
    <property type="match status" value="4"/>
</dbReference>
<evidence type="ECO:0000256" key="9">
    <source>
        <dbReference type="PROSITE-ProRule" id="PRU00043"/>
    </source>
</evidence>
<dbReference type="Pfam" id="PF08266">
    <property type="entry name" value="Cadherin_2"/>
    <property type="match status" value="1"/>
</dbReference>
<evidence type="ECO:0000256" key="7">
    <source>
        <dbReference type="ARBA" id="ARBA00023136"/>
    </source>
</evidence>
<keyword evidence="3" id="KW-0677">Repeat</keyword>
<dbReference type="InterPro" id="IPR015919">
    <property type="entry name" value="Cadherin-like_sf"/>
</dbReference>
<feature type="region of interest" description="Disordered" evidence="10">
    <location>
        <begin position="642"/>
        <end position="735"/>
    </location>
</feature>
<evidence type="ECO:0000256" key="5">
    <source>
        <dbReference type="ARBA" id="ARBA00022889"/>
    </source>
</evidence>
<evidence type="ECO:0000256" key="3">
    <source>
        <dbReference type="ARBA" id="ARBA00022737"/>
    </source>
</evidence>
<keyword evidence="4 9" id="KW-0106">Calcium</keyword>
<feature type="domain" description="Cadherin" evidence="13">
    <location>
        <begin position="130"/>
        <end position="237"/>
    </location>
</feature>
<keyword evidence="8" id="KW-0325">Glycoprotein</keyword>